<comment type="pathway">
    <text evidence="4 16">Cofactor biosynthesis; coenzyme A biosynthesis; CoA from (R)-pantothenate: step 1/5.</text>
</comment>
<organism evidence="17 18">
    <name type="scientific">Senegalimassilia faecalis</name>
    <dbReference type="NCBI Taxonomy" id="2509433"/>
    <lineage>
        <taxon>Bacteria</taxon>
        <taxon>Bacillati</taxon>
        <taxon>Actinomycetota</taxon>
        <taxon>Coriobacteriia</taxon>
        <taxon>Coriobacteriales</taxon>
        <taxon>Coriobacteriaceae</taxon>
        <taxon>Senegalimassilia</taxon>
    </lineage>
</organism>
<dbReference type="Gene3D" id="3.30.420.40">
    <property type="match status" value="2"/>
</dbReference>
<dbReference type="Pfam" id="PF03309">
    <property type="entry name" value="Pan_kinase"/>
    <property type="match status" value="1"/>
</dbReference>
<dbReference type="PANTHER" id="PTHR34265">
    <property type="entry name" value="TYPE III PANTOTHENATE KINASE"/>
    <property type="match status" value="1"/>
</dbReference>
<evidence type="ECO:0000313" key="18">
    <source>
        <dbReference type="Proteomes" id="UP000293345"/>
    </source>
</evidence>
<dbReference type="GO" id="GO:0046872">
    <property type="term" value="F:metal ion binding"/>
    <property type="evidence" value="ECO:0007669"/>
    <property type="project" value="UniProtKB-KW"/>
</dbReference>
<keyword evidence="7 16" id="KW-0963">Cytoplasm</keyword>
<evidence type="ECO:0000256" key="9">
    <source>
        <dbReference type="ARBA" id="ARBA00022741"/>
    </source>
</evidence>
<comment type="function">
    <text evidence="16">Catalyzes the phosphorylation of pantothenate (Pan), the first step in CoA biosynthesis.</text>
</comment>
<feature type="binding site" evidence="16">
    <location>
        <begin position="18"/>
        <end position="25"/>
    </location>
    <ligand>
        <name>ATP</name>
        <dbReference type="ChEBI" id="CHEBI:30616"/>
    </ligand>
</feature>
<comment type="caution">
    <text evidence="16">Lacks conserved residue(s) required for the propagation of feature annotation.</text>
</comment>
<keyword evidence="13 16" id="KW-0173">Coenzyme A biosynthesis</keyword>
<feature type="binding site" evidence="16">
    <location>
        <position position="195"/>
    </location>
    <ligand>
        <name>substrate</name>
    </ligand>
</feature>
<evidence type="ECO:0000256" key="6">
    <source>
        <dbReference type="ARBA" id="ARBA00012102"/>
    </source>
</evidence>
<dbReference type="GO" id="GO:0004594">
    <property type="term" value="F:pantothenate kinase activity"/>
    <property type="evidence" value="ECO:0007669"/>
    <property type="project" value="UniProtKB-UniRule"/>
</dbReference>
<dbReference type="EMBL" id="SDPW01000001">
    <property type="protein sequence ID" value="RXZ53213.1"/>
    <property type="molecule type" value="Genomic_DNA"/>
</dbReference>
<dbReference type="InterPro" id="IPR004619">
    <property type="entry name" value="Type_III_PanK"/>
</dbReference>
<evidence type="ECO:0000256" key="13">
    <source>
        <dbReference type="ARBA" id="ARBA00022993"/>
    </source>
</evidence>
<feature type="active site" description="Proton acceptor" evidence="16">
    <location>
        <position position="120"/>
    </location>
</feature>
<dbReference type="NCBIfam" id="TIGR00671">
    <property type="entry name" value="baf"/>
    <property type="match status" value="1"/>
</dbReference>
<comment type="subcellular location">
    <subcellularLocation>
        <location evidence="3 16">Cytoplasm</location>
    </subcellularLocation>
</comment>
<keyword evidence="9 16" id="KW-0547">Nucleotide-binding</keyword>
<feature type="binding site" evidence="16">
    <location>
        <position position="140"/>
    </location>
    <ligand>
        <name>K(+)</name>
        <dbReference type="ChEBI" id="CHEBI:29103"/>
    </ligand>
</feature>
<feature type="binding site" evidence="16">
    <location>
        <begin position="118"/>
        <end position="121"/>
    </location>
    <ligand>
        <name>substrate</name>
    </ligand>
</feature>
<dbReference type="AlphaFoldDB" id="A0A4Q2K0L6"/>
<dbReference type="HAMAP" id="MF_01274">
    <property type="entry name" value="Pantothen_kinase_3"/>
    <property type="match status" value="1"/>
</dbReference>
<dbReference type="EC" id="2.7.1.33" evidence="6 16"/>
<evidence type="ECO:0000256" key="3">
    <source>
        <dbReference type="ARBA" id="ARBA00004496"/>
    </source>
</evidence>
<evidence type="ECO:0000256" key="5">
    <source>
        <dbReference type="ARBA" id="ARBA00011738"/>
    </source>
</evidence>
<comment type="cofactor">
    <cofactor evidence="2">
        <name>K(+)</name>
        <dbReference type="ChEBI" id="CHEBI:29103"/>
    </cofactor>
</comment>
<comment type="subunit">
    <text evidence="5 16">Homodimer.</text>
</comment>
<gene>
    <name evidence="16" type="primary">coaX</name>
    <name evidence="17" type="ORF">ET524_00870</name>
</gene>
<evidence type="ECO:0000256" key="12">
    <source>
        <dbReference type="ARBA" id="ARBA00022958"/>
    </source>
</evidence>
<dbReference type="InterPro" id="IPR043129">
    <property type="entry name" value="ATPase_NBD"/>
</dbReference>
<keyword evidence="11 16" id="KW-0067">ATP-binding</keyword>
<dbReference type="RefSeq" id="WP_129422944.1">
    <property type="nucleotide sequence ID" value="NZ_SDPW01000001.1"/>
</dbReference>
<evidence type="ECO:0000256" key="7">
    <source>
        <dbReference type="ARBA" id="ARBA00022490"/>
    </source>
</evidence>
<comment type="catalytic activity">
    <reaction evidence="1 16">
        <text>(R)-pantothenate + ATP = (R)-4'-phosphopantothenate + ADP + H(+)</text>
        <dbReference type="Rhea" id="RHEA:16373"/>
        <dbReference type="ChEBI" id="CHEBI:10986"/>
        <dbReference type="ChEBI" id="CHEBI:15378"/>
        <dbReference type="ChEBI" id="CHEBI:29032"/>
        <dbReference type="ChEBI" id="CHEBI:30616"/>
        <dbReference type="ChEBI" id="CHEBI:456216"/>
        <dbReference type="EC" id="2.7.1.33"/>
    </reaction>
</comment>
<feature type="binding site" evidence="16">
    <location>
        <position position="143"/>
    </location>
    <ligand>
        <name>ATP</name>
        <dbReference type="ChEBI" id="CHEBI:30616"/>
    </ligand>
</feature>
<evidence type="ECO:0000256" key="1">
    <source>
        <dbReference type="ARBA" id="ARBA00001206"/>
    </source>
</evidence>
<dbReference type="Proteomes" id="UP000293345">
    <property type="component" value="Unassembled WGS sequence"/>
</dbReference>
<evidence type="ECO:0000256" key="14">
    <source>
        <dbReference type="ARBA" id="ARBA00038036"/>
    </source>
</evidence>
<keyword evidence="16" id="KW-0479">Metal-binding</keyword>
<accession>A0A4Q2K0L6</accession>
<dbReference type="CDD" id="cd24015">
    <property type="entry name" value="ASKHA_NBD_PanK-III"/>
    <property type="match status" value="1"/>
</dbReference>
<comment type="similarity">
    <text evidence="14 16">Belongs to the type III pantothenate kinase family.</text>
</comment>
<evidence type="ECO:0000313" key="17">
    <source>
        <dbReference type="EMBL" id="RXZ53213.1"/>
    </source>
</evidence>
<evidence type="ECO:0000256" key="10">
    <source>
        <dbReference type="ARBA" id="ARBA00022777"/>
    </source>
</evidence>
<dbReference type="OrthoDB" id="9804707at2"/>
<keyword evidence="12 16" id="KW-0630">Potassium</keyword>
<keyword evidence="18" id="KW-1185">Reference proteome</keyword>
<dbReference type="GO" id="GO:0015937">
    <property type="term" value="P:coenzyme A biosynthetic process"/>
    <property type="evidence" value="ECO:0007669"/>
    <property type="project" value="UniProtKB-UniRule"/>
</dbReference>
<evidence type="ECO:0000256" key="11">
    <source>
        <dbReference type="ARBA" id="ARBA00022840"/>
    </source>
</evidence>
<evidence type="ECO:0000256" key="8">
    <source>
        <dbReference type="ARBA" id="ARBA00022679"/>
    </source>
</evidence>
<dbReference type="UniPathway" id="UPA00241">
    <property type="reaction ID" value="UER00352"/>
</dbReference>
<protein>
    <recommendedName>
        <fullName evidence="15 16">Type III pantothenate kinase</fullName>
        <ecNumber evidence="6 16">2.7.1.33</ecNumber>
    </recommendedName>
    <alternativeName>
        <fullName evidence="16">PanK-III</fullName>
    </alternativeName>
    <alternativeName>
        <fullName evidence="16">Pantothenic acid kinase</fullName>
    </alternativeName>
</protein>
<name>A0A4Q2K0L6_9ACTN</name>
<keyword evidence="8 16" id="KW-0808">Transferase</keyword>
<evidence type="ECO:0000256" key="4">
    <source>
        <dbReference type="ARBA" id="ARBA00005225"/>
    </source>
</evidence>
<evidence type="ECO:0000256" key="15">
    <source>
        <dbReference type="ARBA" id="ARBA00040883"/>
    </source>
</evidence>
<evidence type="ECO:0000256" key="2">
    <source>
        <dbReference type="ARBA" id="ARBA00001958"/>
    </source>
</evidence>
<evidence type="ECO:0000256" key="16">
    <source>
        <dbReference type="HAMAP-Rule" id="MF_01274"/>
    </source>
</evidence>
<reference evidence="17 18" key="1">
    <citation type="submission" date="2019-01" db="EMBL/GenBank/DDBJ databases">
        <title>Senegalimassilia sp. nov. KGMB04484 isolated human feces.</title>
        <authorList>
            <person name="Han K.-I."/>
            <person name="Kim J.-S."/>
            <person name="Lee K.C."/>
            <person name="Suh M.K."/>
            <person name="Eom M.K."/>
            <person name="Lee J.H."/>
            <person name="Park S.-H."/>
            <person name="Kang S.W."/>
            <person name="Park J.-E."/>
            <person name="Oh B.S."/>
            <person name="Yu S.Y."/>
            <person name="Choi S.-H."/>
            <person name="Lee D.H."/>
            <person name="Yoon H."/>
            <person name="Kim B.-Y."/>
            <person name="Lee J.H."/>
            <person name="Lee J.-S."/>
        </authorList>
    </citation>
    <scope>NUCLEOTIDE SEQUENCE [LARGE SCALE GENOMIC DNA]</scope>
    <source>
        <strain evidence="17 18">KGMB04484</strain>
    </source>
</reference>
<dbReference type="PANTHER" id="PTHR34265:SF1">
    <property type="entry name" value="TYPE III PANTOTHENATE KINASE"/>
    <property type="match status" value="1"/>
</dbReference>
<comment type="caution">
    <text evidence="17">The sequence shown here is derived from an EMBL/GenBank/DDBJ whole genome shotgun (WGS) entry which is preliminary data.</text>
</comment>
<sequence>MAARTARRGAQALALTVDIGNSVTNFGLAGGEELKETWSVTTPESLTADEALMCVSSYLQARCDGAEVGDAIVSSVVPSLTDAWIEALHRLCGTRPLVVGPGLKSGLKLHLNSPADLGADRVADCVAAKHLYGFPLIVVDFGTATNLEVIDEEGVVQGGVIAPGLRLAARAVAQAAAQLPVIDLRAPKSVIGKNTRDAMQAGIVIGEVARIDGLIDAVWAELGYKTRVVATGDDAHAMASLSRRIELADQHLTLKGLALLRVKNRKSR</sequence>
<proteinExistence type="inferred from homology"/>
<comment type="cofactor">
    <cofactor evidence="16">
        <name>NH4(+)</name>
        <dbReference type="ChEBI" id="CHEBI:28938"/>
    </cofactor>
    <cofactor evidence="16">
        <name>K(+)</name>
        <dbReference type="ChEBI" id="CHEBI:29103"/>
    </cofactor>
    <text evidence="16">A monovalent cation. Ammonium or potassium.</text>
</comment>
<dbReference type="GO" id="GO:0005737">
    <property type="term" value="C:cytoplasm"/>
    <property type="evidence" value="ECO:0007669"/>
    <property type="project" value="UniProtKB-SubCell"/>
</dbReference>
<dbReference type="SUPFAM" id="SSF53067">
    <property type="entry name" value="Actin-like ATPase domain"/>
    <property type="match status" value="2"/>
</dbReference>
<keyword evidence="10 16" id="KW-0418">Kinase</keyword>
<dbReference type="GO" id="GO:0005524">
    <property type="term" value="F:ATP binding"/>
    <property type="evidence" value="ECO:0007669"/>
    <property type="project" value="UniProtKB-UniRule"/>
</dbReference>